<protein>
    <submittedName>
        <fullName evidence="2">26312_t:CDS:1</fullName>
    </submittedName>
</protein>
<proteinExistence type="predicted"/>
<name>A0ABN7UHB2_GIGMA</name>
<reference evidence="2 3" key="1">
    <citation type="submission" date="2021-06" db="EMBL/GenBank/DDBJ databases">
        <authorList>
            <person name="Kallberg Y."/>
            <person name="Tangrot J."/>
            <person name="Rosling A."/>
        </authorList>
    </citation>
    <scope>NUCLEOTIDE SEQUENCE [LARGE SCALE GENOMIC DNA]</scope>
    <source>
        <strain evidence="2 3">120-4 pot B 10/14</strain>
    </source>
</reference>
<comment type="caution">
    <text evidence="2">The sequence shown here is derived from an EMBL/GenBank/DDBJ whole genome shotgun (WGS) entry which is preliminary data.</text>
</comment>
<sequence length="318" mass="36678">MINFSLDHERINDNQQDENNEEMDESIQPLIHVISKMFEQMTLAKNSTQVDVIGSIQDNDHFLEEDSDISDEDSQGWSECEDCYGNKKGLCEYCDDDVKIIEKSTLHNNSSTNDLIENRAKSTNYPIIVVEKDECFSSIQQLATHLNIQQIDEIENVPATHSNTQVIILNQLEDSKEDNVSDEDSQSLQELKMSDQPFIPEFITAIDQETGEKRQEINPEANNWNREFSKGKPAIIKNAATYVKKVWTNFIEKIKEKEPAKERGEISEKSKKIAERNSDNWLNFSSKEAILDLRYEISDSRKEILFKEIVTLPSKFCE</sequence>
<organism evidence="2 3">
    <name type="scientific">Gigaspora margarita</name>
    <dbReference type="NCBI Taxonomy" id="4874"/>
    <lineage>
        <taxon>Eukaryota</taxon>
        <taxon>Fungi</taxon>
        <taxon>Fungi incertae sedis</taxon>
        <taxon>Mucoromycota</taxon>
        <taxon>Glomeromycotina</taxon>
        <taxon>Glomeromycetes</taxon>
        <taxon>Diversisporales</taxon>
        <taxon>Gigasporaceae</taxon>
        <taxon>Gigaspora</taxon>
    </lineage>
</organism>
<gene>
    <name evidence="2" type="ORF">GMARGA_LOCUS5982</name>
</gene>
<accession>A0ABN7UHB2</accession>
<evidence type="ECO:0000313" key="3">
    <source>
        <dbReference type="Proteomes" id="UP000789901"/>
    </source>
</evidence>
<dbReference type="Proteomes" id="UP000789901">
    <property type="component" value="Unassembled WGS sequence"/>
</dbReference>
<keyword evidence="3" id="KW-1185">Reference proteome</keyword>
<evidence type="ECO:0000313" key="2">
    <source>
        <dbReference type="EMBL" id="CAG8581826.1"/>
    </source>
</evidence>
<feature type="compositionally biased region" description="Basic and acidic residues" evidence="1">
    <location>
        <begin position="1"/>
        <end position="12"/>
    </location>
</feature>
<evidence type="ECO:0000256" key="1">
    <source>
        <dbReference type="SAM" id="MobiDB-lite"/>
    </source>
</evidence>
<dbReference type="EMBL" id="CAJVQB010002631">
    <property type="protein sequence ID" value="CAG8581826.1"/>
    <property type="molecule type" value="Genomic_DNA"/>
</dbReference>
<feature type="region of interest" description="Disordered" evidence="1">
    <location>
        <begin position="1"/>
        <end position="23"/>
    </location>
</feature>